<feature type="short sequence motif" description="GXSXG" evidence="4">
    <location>
        <begin position="62"/>
        <end position="66"/>
    </location>
</feature>
<dbReference type="GO" id="GO:0016042">
    <property type="term" value="P:lipid catabolic process"/>
    <property type="evidence" value="ECO:0007669"/>
    <property type="project" value="UniProtKB-UniRule"/>
</dbReference>
<dbReference type="Pfam" id="PF01734">
    <property type="entry name" value="Patatin"/>
    <property type="match status" value="1"/>
</dbReference>
<protein>
    <submittedName>
        <fullName evidence="6">Patatin</fullName>
    </submittedName>
</protein>
<dbReference type="KEGG" id="sphu:SPPYR_2180"/>
<feature type="domain" description="PNPLA" evidence="5">
    <location>
        <begin position="31"/>
        <end position="236"/>
    </location>
</feature>
<keyword evidence="1 4" id="KW-0378">Hydrolase</keyword>
<dbReference type="CDD" id="cd07209">
    <property type="entry name" value="Pat_hypo_Ecoli_Z1214_like"/>
    <property type="match status" value="1"/>
</dbReference>
<feature type="active site" description="Nucleophile" evidence="4">
    <location>
        <position position="64"/>
    </location>
</feature>
<evidence type="ECO:0000256" key="2">
    <source>
        <dbReference type="ARBA" id="ARBA00022963"/>
    </source>
</evidence>
<sequence>MGVAPSQRIAPESMPRRAARAALPLPDLVVLVLQGGGALGAFQAGVYEALIDLGIELDWVAGISIGAVNAAIIAGNERDQAVGKMRTFWEGVSSALPSLPTPDNDWAREWSHMAAAGQVMAFGVPGFFIPRFPPPALAERQTPEAVSFYDTSPLVATLDRLVDWDRVNRGKVRLSVGAVAVETGNFRYFDTTCDTIDARHILASGALPPGLPPVEIDGTWYWDGGLVSNTPLEHVVAAANDDMLVFQVDLFPARGQRPHDLEEAWSREKDIRFSSRTRRISDGLVRRRKEHRLIDRMLAKLPEEFADLAEVKAVRRMVECKALNVVQLIHEPPAWQTGARDFEFSRSTMEVNWALGRDAVEAAMKDGHLLAESIAEGRSDSFAVQSDGLKPKPGGLD</sequence>
<dbReference type="EMBL" id="LT598653">
    <property type="protein sequence ID" value="SBV33300.1"/>
    <property type="molecule type" value="Genomic_DNA"/>
</dbReference>
<name>A0A1Y5PTJ8_9SPHN</name>
<feature type="short sequence motif" description="DGA/G" evidence="4">
    <location>
        <begin position="223"/>
        <end position="225"/>
    </location>
</feature>
<dbReference type="InterPro" id="IPR002641">
    <property type="entry name" value="PNPLA_dom"/>
</dbReference>
<dbReference type="AlphaFoldDB" id="A0A1Y5PTJ8"/>
<dbReference type="InterPro" id="IPR016035">
    <property type="entry name" value="Acyl_Trfase/lysoPLipase"/>
</dbReference>
<dbReference type="Pfam" id="PF12536">
    <property type="entry name" value="DUF3734"/>
    <property type="match status" value="1"/>
</dbReference>
<keyword evidence="3 4" id="KW-0443">Lipid metabolism</keyword>
<organism evidence="6">
    <name type="scientific">uncultured Sphingopyxis sp</name>
    <dbReference type="NCBI Taxonomy" id="310581"/>
    <lineage>
        <taxon>Bacteria</taxon>
        <taxon>Pseudomonadati</taxon>
        <taxon>Pseudomonadota</taxon>
        <taxon>Alphaproteobacteria</taxon>
        <taxon>Sphingomonadales</taxon>
        <taxon>Sphingomonadaceae</taxon>
        <taxon>Sphingopyxis</taxon>
        <taxon>environmental samples</taxon>
    </lineage>
</organism>
<dbReference type="Gene3D" id="3.40.1090.10">
    <property type="entry name" value="Cytosolic phospholipase A2 catalytic domain"/>
    <property type="match status" value="2"/>
</dbReference>
<evidence type="ECO:0000256" key="4">
    <source>
        <dbReference type="PROSITE-ProRule" id="PRU01161"/>
    </source>
</evidence>
<dbReference type="InterPro" id="IPR021095">
    <property type="entry name" value="DUF3734"/>
</dbReference>
<reference evidence="6" key="1">
    <citation type="submission" date="2016-03" db="EMBL/GenBank/DDBJ databases">
        <authorList>
            <person name="Ploux O."/>
        </authorList>
    </citation>
    <scope>NUCLEOTIDE SEQUENCE</scope>
    <source>
        <strain evidence="6">UC10</strain>
    </source>
</reference>
<accession>A0A1Y5PTJ8</accession>
<keyword evidence="2 4" id="KW-0442">Lipid degradation</keyword>
<dbReference type="SUPFAM" id="SSF52151">
    <property type="entry name" value="FabD/lysophospholipase-like"/>
    <property type="match status" value="1"/>
</dbReference>
<evidence type="ECO:0000256" key="3">
    <source>
        <dbReference type="ARBA" id="ARBA00023098"/>
    </source>
</evidence>
<evidence type="ECO:0000259" key="5">
    <source>
        <dbReference type="PROSITE" id="PS51635"/>
    </source>
</evidence>
<evidence type="ECO:0000313" key="6">
    <source>
        <dbReference type="EMBL" id="SBV33300.1"/>
    </source>
</evidence>
<dbReference type="PANTHER" id="PTHR14226">
    <property type="entry name" value="NEUROPATHY TARGET ESTERASE/SWISS CHEESE D.MELANOGASTER"/>
    <property type="match status" value="1"/>
</dbReference>
<proteinExistence type="predicted"/>
<dbReference type="PANTHER" id="PTHR14226:SF57">
    <property type="entry name" value="BLR7027 PROTEIN"/>
    <property type="match status" value="1"/>
</dbReference>
<dbReference type="GO" id="GO:0016787">
    <property type="term" value="F:hydrolase activity"/>
    <property type="evidence" value="ECO:0007669"/>
    <property type="project" value="UniProtKB-UniRule"/>
</dbReference>
<dbReference type="InterPro" id="IPR050301">
    <property type="entry name" value="NTE"/>
</dbReference>
<gene>
    <name evidence="6" type="ORF">SPPYR_2180</name>
</gene>
<feature type="active site" description="Proton acceptor" evidence="4">
    <location>
        <position position="223"/>
    </location>
</feature>
<evidence type="ECO:0000256" key="1">
    <source>
        <dbReference type="ARBA" id="ARBA00022801"/>
    </source>
</evidence>
<feature type="short sequence motif" description="GXGXXG" evidence="4">
    <location>
        <begin position="35"/>
        <end position="40"/>
    </location>
</feature>
<dbReference type="PROSITE" id="PS51635">
    <property type="entry name" value="PNPLA"/>
    <property type="match status" value="1"/>
</dbReference>